<keyword evidence="6" id="KW-0677">Repeat</keyword>
<evidence type="ECO:0000256" key="4">
    <source>
        <dbReference type="ARBA" id="ARBA00012483"/>
    </source>
</evidence>
<dbReference type="FunFam" id="3.30.40.10:FF:000562">
    <property type="entry name" value="RING-type E3 ubiquitin transferase"/>
    <property type="match status" value="1"/>
</dbReference>
<evidence type="ECO:0000313" key="11">
    <source>
        <dbReference type="Proteomes" id="UP000467841"/>
    </source>
</evidence>
<dbReference type="PANTHER" id="PTHR23315:SF263">
    <property type="entry name" value="U-BOX DOMAIN-CONTAINING PROTEIN 2"/>
    <property type="match status" value="1"/>
</dbReference>
<dbReference type="Gene3D" id="1.25.10.10">
    <property type="entry name" value="Leucine-rich Repeat Variant"/>
    <property type="match status" value="2"/>
</dbReference>
<dbReference type="InterPro" id="IPR003613">
    <property type="entry name" value="Ubox_domain"/>
</dbReference>
<dbReference type="PANTHER" id="PTHR23315">
    <property type="entry name" value="U BOX DOMAIN-CONTAINING"/>
    <property type="match status" value="1"/>
</dbReference>
<comment type="function">
    <text evidence="2">Functions as an E3 ubiquitin ligase.</text>
</comment>
<dbReference type="InterPro" id="IPR016024">
    <property type="entry name" value="ARM-type_fold"/>
</dbReference>
<evidence type="ECO:0000259" key="9">
    <source>
        <dbReference type="PROSITE" id="PS51698"/>
    </source>
</evidence>
<dbReference type="EC" id="2.3.2.27" evidence="4"/>
<feature type="repeat" description="ARM" evidence="8">
    <location>
        <begin position="487"/>
        <end position="529"/>
    </location>
</feature>
<accession>A0A6D2IZC9</accession>
<dbReference type="InterPro" id="IPR057314">
    <property type="entry name" value="PUB2-4-like_N"/>
</dbReference>
<evidence type="ECO:0000256" key="8">
    <source>
        <dbReference type="PROSITE-ProRule" id="PRU00259"/>
    </source>
</evidence>
<comment type="pathway">
    <text evidence="3">Protein modification; protein ubiquitination.</text>
</comment>
<dbReference type="PROSITE" id="PS50176">
    <property type="entry name" value="ARM_REPEAT"/>
    <property type="match status" value="4"/>
</dbReference>
<sequence>MEVSWLRVLLDNVSSFLSLSSMEDLHSNPAHEYYTRGEDIAKLLKPVLENLIGSDAALNELLNNGFEELAQYVDELREQFETWHSLSSRIFYVLRIESLASKFRESSLEVFQLLKHCEQHLPADFISPSFEECIELVKLVGKEEITFSIDLALIEQRAGVGPTSEDLVKIGESVGLRSNKEILIEGVALANLKEEAELNENNTEAEYIERLISLITQMHDYLTNVKQSQLHRLVPCDFCCPLSLELMTDPVIVASGQTYERVFIEKWIDMGLMVCPKTRQPLSHTTLTPNFIVKALIANWCESNNLHPPDPLELIHSSQPFPLLVESDIDSLKSEIALDASKCELRSTSAPEIVSEVVSKTNNASTSKEGNETIWRLPSLRHFRHPGIVPPTIRETGSSSSCESEVKKLMEDLKSPSLDAQREAAARVRVLSRNSTDNRIVIARCGAINTLVKLLYSTDERIQADAVTSLLNLSINDNNKSLISDSGAIEPLIHVLKTGSVEAKENSAATLFSLSVIEENKTKIGEAGAIEPLVDLLGNGRLRGKKDAATALFNLSIHHENKTKVIEAGAVRYLVELMDPGAGMVEKVVVVLANLATVKEGKIAIGEEGGIPLLVEVVELGSARGKENASAALLQLCMHSPKFCNIVIREGAIPPLVALTKTGTARAKEKAQNLLKYFRAQKQANQRRG</sequence>
<evidence type="ECO:0000256" key="5">
    <source>
        <dbReference type="ARBA" id="ARBA00022679"/>
    </source>
</evidence>
<dbReference type="PROSITE" id="PS51698">
    <property type="entry name" value="U_BOX"/>
    <property type="match status" value="1"/>
</dbReference>
<dbReference type="EMBL" id="CACVBM020001151">
    <property type="protein sequence ID" value="CAA7034609.1"/>
    <property type="molecule type" value="Genomic_DNA"/>
</dbReference>
<dbReference type="SUPFAM" id="SSF57850">
    <property type="entry name" value="RING/U-box"/>
    <property type="match status" value="1"/>
</dbReference>
<keyword evidence="7" id="KW-0833">Ubl conjugation pathway</keyword>
<dbReference type="GO" id="GO:0061630">
    <property type="term" value="F:ubiquitin protein ligase activity"/>
    <property type="evidence" value="ECO:0007669"/>
    <property type="project" value="UniProtKB-EC"/>
</dbReference>
<dbReference type="SMART" id="SM00504">
    <property type="entry name" value="Ubox"/>
    <property type="match status" value="1"/>
</dbReference>
<gene>
    <name evidence="10" type="ORF">MERR_LOCUS21844</name>
</gene>
<dbReference type="GO" id="GO:0016567">
    <property type="term" value="P:protein ubiquitination"/>
    <property type="evidence" value="ECO:0007669"/>
    <property type="project" value="UniProtKB-UniPathway"/>
</dbReference>
<proteinExistence type="predicted"/>
<dbReference type="CDD" id="cd16664">
    <property type="entry name" value="RING-Ubox_PUB"/>
    <property type="match status" value="1"/>
</dbReference>
<dbReference type="SMART" id="SM00185">
    <property type="entry name" value="ARM"/>
    <property type="match status" value="5"/>
</dbReference>
<feature type="repeat" description="ARM" evidence="8">
    <location>
        <begin position="528"/>
        <end position="570"/>
    </location>
</feature>
<feature type="repeat" description="ARM" evidence="8">
    <location>
        <begin position="569"/>
        <end position="610"/>
    </location>
</feature>
<dbReference type="FunFam" id="1.25.10.10:FF:000082">
    <property type="entry name" value="RING-type E3 ubiquitin transferase"/>
    <property type="match status" value="1"/>
</dbReference>
<keyword evidence="11" id="KW-1185">Reference proteome</keyword>
<dbReference type="Pfam" id="PF25598">
    <property type="entry name" value="ARM_PUB"/>
    <property type="match status" value="1"/>
</dbReference>
<evidence type="ECO:0000256" key="2">
    <source>
        <dbReference type="ARBA" id="ARBA00003861"/>
    </source>
</evidence>
<protein>
    <recommendedName>
        <fullName evidence="4">RING-type E3 ubiquitin transferase</fullName>
        <ecNumber evidence="4">2.3.2.27</ecNumber>
    </recommendedName>
</protein>
<evidence type="ECO:0000256" key="7">
    <source>
        <dbReference type="ARBA" id="ARBA00022786"/>
    </source>
</evidence>
<dbReference type="UniPathway" id="UPA00143"/>
<dbReference type="Pfam" id="PF04564">
    <property type="entry name" value="U-box"/>
    <property type="match status" value="1"/>
</dbReference>
<dbReference type="InterPro" id="IPR011989">
    <property type="entry name" value="ARM-like"/>
</dbReference>
<dbReference type="Pfam" id="PF25240">
    <property type="entry name" value="PUB2_N"/>
    <property type="match status" value="1"/>
</dbReference>
<dbReference type="AlphaFoldDB" id="A0A6D2IZC9"/>
<dbReference type="SUPFAM" id="SSF48371">
    <property type="entry name" value="ARM repeat"/>
    <property type="match status" value="1"/>
</dbReference>
<organism evidence="10 11">
    <name type="scientific">Microthlaspi erraticum</name>
    <dbReference type="NCBI Taxonomy" id="1685480"/>
    <lineage>
        <taxon>Eukaryota</taxon>
        <taxon>Viridiplantae</taxon>
        <taxon>Streptophyta</taxon>
        <taxon>Embryophyta</taxon>
        <taxon>Tracheophyta</taxon>
        <taxon>Spermatophyta</taxon>
        <taxon>Magnoliopsida</taxon>
        <taxon>eudicotyledons</taxon>
        <taxon>Gunneridae</taxon>
        <taxon>Pentapetalae</taxon>
        <taxon>rosids</taxon>
        <taxon>malvids</taxon>
        <taxon>Brassicales</taxon>
        <taxon>Brassicaceae</taxon>
        <taxon>Coluteocarpeae</taxon>
        <taxon>Microthlaspi</taxon>
    </lineage>
</organism>
<dbReference type="InterPro" id="IPR045210">
    <property type="entry name" value="RING-Ubox_PUB"/>
</dbReference>
<comment type="caution">
    <text evidence="10">The sequence shown here is derived from an EMBL/GenBank/DDBJ whole genome shotgun (WGS) entry which is preliminary data.</text>
</comment>
<reference evidence="10" key="1">
    <citation type="submission" date="2020-01" db="EMBL/GenBank/DDBJ databases">
        <authorList>
            <person name="Mishra B."/>
        </authorList>
    </citation>
    <scope>NUCLEOTIDE SEQUENCE [LARGE SCALE GENOMIC DNA]</scope>
</reference>
<comment type="catalytic activity">
    <reaction evidence="1">
        <text>S-ubiquitinyl-[E2 ubiquitin-conjugating enzyme]-L-cysteine + [acceptor protein]-L-lysine = [E2 ubiquitin-conjugating enzyme]-L-cysteine + N(6)-ubiquitinyl-[acceptor protein]-L-lysine.</text>
        <dbReference type="EC" id="2.3.2.27"/>
    </reaction>
</comment>
<evidence type="ECO:0000256" key="6">
    <source>
        <dbReference type="ARBA" id="ARBA00022737"/>
    </source>
</evidence>
<evidence type="ECO:0000313" key="10">
    <source>
        <dbReference type="EMBL" id="CAA7034609.1"/>
    </source>
</evidence>
<keyword evidence="5" id="KW-0808">Transferase</keyword>
<dbReference type="InterPro" id="IPR013083">
    <property type="entry name" value="Znf_RING/FYVE/PHD"/>
</dbReference>
<name>A0A6D2IZC9_9BRAS</name>
<feature type="domain" description="U-box" evidence="9">
    <location>
        <begin position="233"/>
        <end position="307"/>
    </location>
</feature>
<dbReference type="Gene3D" id="3.30.40.10">
    <property type="entry name" value="Zinc/RING finger domain, C3HC4 (zinc finger)"/>
    <property type="match status" value="1"/>
</dbReference>
<dbReference type="Proteomes" id="UP000467841">
    <property type="component" value="Unassembled WGS sequence"/>
</dbReference>
<dbReference type="InterPro" id="IPR000225">
    <property type="entry name" value="Armadillo"/>
</dbReference>
<dbReference type="InterPro" id="IPR058678">
    <property type="entry name" value="ARM_PUB"/>
</dbReference>
<dbReference type="OrthoDB" id="7537227at2759"/>
<feature type="repeat" description="ARM" evidence="8">
    <location>
        <begin position="446"/>
        <end position="488"/>
    </location>
</feature>
<evidence type="ECO:0000256" key="1">
    <source>
        <dbReference type="ARBA" id="ARBA00000900"/>
    </source>
</evidence>
<evidence type="ECO:0000256" key="3">
    <source>
        <dbReference type="ARBA" id="ARBA00004906"/>
    </source>
</evidence>